<evidence type="ECO:0000313" key="3">
    <source>
        <dbReference type="Proteomes" id="UP001375743"/>
    </source>
</evidence>
<dbReference type="CDD" id="cd02784">
    <property type="entry name" value="MopB_CT_PHLH"/>
    <property type="match status" value="1"/>
</dbReference>
<dbReference type="Proteomes" id="UP001375743">
    <property type="component" value="Unassembled WGS sequence"/>
</dbReference>
<keyword evidence="3" id="KW-1185">Reference proteome</keyword>
<dbReference type="InterPro" id="IPR017896">
    <property type="entry name" value="4Fe4S_Fe-S-bd"/>
</dbReference>
<dbReference type="PANTHER" id="PTHR42783:SF3">
    <property type="entry name" value="GLUTAMATE SYNTHASE [NADPH] SMALL CHAIN-RELATED"/>
    <property type="match status" value="1"/>
</dbReference>
<dbReference type="SUPFAM" id="SSF50692">
    <property type="entry name" value="ADC-like"/>
    <property type="match status" value="1"/>
</dbReference>
<dbReference type="NCBIfam" id="TIGR04519">
    <property type="entry name" value="MoCo_extend_TAT"/>
    <property type="match status" value="1"/>
</dbReference>
<dbReference type="CDD" id="cd10551">
    <property type="entry name" value="PsrB"/>
    <property type="match status" value="1"/>
</dbReference>
<dbReference type="Pfam" id="PF13247">
    <property type="entry name" value="Fer4_11"/>
    <property type="match status" value="1"/>
</dbReference>
<dbReference type="InterPro" id="IPR009010">
    <property type="entry name" value="Asp_de-COase-like_dom_sf"/>
</dbReference>
<gene>
    <name evidence="2" type="ORF">U1T56_12380</name>
</gene>
<dbReference type="SUPFAM" id="SSF54862">
    <property type="entry name" value="4Fe-4S ferredoxins"/>
    <property type="match status" value="1"/>
</dbReference>
<dbReference type="PANTHER" id="PTHR42783">
    <property type="entry name" value="GLUTAMATE SYNTHASE [NADPH] SMALL CHAIN"/>
    <property type="match status" value="1"/>
</dbReference>
<dbReference type="Pfam" id="PF00037">
    <property type="entry name" value="Fer4"/>
    <property type="match status" value="1"/>
</dbReference>
<dbReference type="RefSeq" id="WP_418159802.1">
    <property type="nucleotide sequence ID" value="NZ_JBBLZC010000011.1"/>
</dbReference>
<dbReference type="Gene3D" id="2.20.25.90">
    <property type="entry name" value="ADC-like domains"/>
    <property type="match status" value="1"/>
</dbReference>
<protein>
    <submittedName>
        <fullName evidence="2">TAT-variant-translocated molybdopterin oxidoreductase</fullName>
    </submittedName>
</protein>
<dbReference type="EMBL" id="JBBLZC010000011">
    <property type="protein sequence ID" value="MEK0083951.1"/>
    <property type="molecule type" value="Genomic_DNA"/>
</dbReference>
<organism evidence="2 3">
    <name type="scientific">Benzoatithermus flavus</name>
    <dbReference type="NCBI Taxonomy" id="3108223"/>
    <lineage>
        <taxon>Bacteria</taxon>
        <taxon>Pseudomonadati</taxon>
        <taxon>Pseudomonadota</taxon>
        <taxon>Alphaproteobacteria</taxon>
        <taxon>Geminicoccales</taxon>
        <taxon>Geminicoccaceae</taxon>
        <taxon>Benzoatithermus</taxon>
    </lineage>
</organism>
<sequence>MTGRPEREIAALRAQLQGERGPRLWRSLEEIAESPAFARVLGAEFGGFALPEAGRRDVLRAMAASILLAGLPGCGKGPPDAVLPRVADPADDPPPDRPRQYATAVTFEGFARPVLATTYAGRPVKLEGNPDHPASRGATDAFTQAAVLELYDPDRSQSPTLLGKESGWDQAVQAMVTARRDWLRNGGEGVRLLVEPTTSPTFRRQIEALRQQLPQLRLHAFEPVGKERREAAARLAFGRPLALRYALEHAAVVVSLEDDLLGPGPAQVDHALGWSARRRGGHDAGAEAIRLHVAESTPTLTGAMADTRRIVPSARIPALVAVLAAALGRDGAPAAPELSADERGFVSSWASELRAHRGEALLAVGAHQPPEVQALALRVNAQLGQLGRTLLASEPVVWPGAEAAGTLQELVADMAAGRVQALVVLGANPAYTAPGDLDFTAALQKVPWRLHAGLHRDETAGFCHWHLPLAHPLESWSDARTVDGTATILQPTVRPLFGGRSVHEVVALLAGDPWARDREIVRATWRDRLDDDAWRAALRQGFVPGTAAAPVGDLAPSPAPIGLPPAGGDRGLEVVIRPDPSIWDGRFANCAWLQELPKPLTKLTWDNVLLVSPALAAERGLATGDVARITLGDRELRGPVWVQPGQAAHTVTAHLGYGRKRIGRVGQGIGYDAYAFRASTKPWLGTGAEIAATGDRHELATTQPHHRMDEYRPVRLVAPGKALEARPEEENQASLYPDWDYPEIAWAMVIDLDLCIGCNACVLACQAENNVPSVGKHEIGMGREMHWLRVDAYHDGDPLDPSFYFQPVPCMHCEKAPCEVGCPVNAAVHTPDGLNAQVYNRCVGTRTCSSYCPYKVRRFNWFEYAKPAEPIVAAHYNPEVTVRARGVMEKCTYCIQRIARARIDAALEDRPLKGSDVITACAAVCPTTAIRFGDRNDGASEVARAQKSPRHYGLLEELGVRPRTTYLARIADQGEKGEG</sequence>
<dbReference type="Gene3D" id="2.40.40.20">
    <property type="match status" value="1"/>
</dbReference>
<dbReference type="SUPFAM" id="SSF53706">
    <property type="entry name" value="Formate dehydrogenase/DMSO reductase, domains 1-3"/>
    <property type="match status" value="1"/>
</dbReference>
<feature type="domain" description="4Fe-4S ferredoxin-type" evidence="1">
    <location>
        <begin position="746"/>
        <end position="777"/>
    </location>
</feature>
<dbReference type="InterPro" id="IPR030948">
    <property type="entry name" value="TAT_var_transloc_signal_dom"/>
</dbReference>
<evidence type="ECO:0000313" key="2">
    <source>
        <dbReference type="EMBL" id="MEK0083951.1"/>
    </source>
</evidence>
<comment type="caution">
    <text evidence="2">The sequence shown here is derived from an EMBL/GenBank/DDBJ whole genome shotgun (WGS) entry which is preliminary data.</text>
</comment>
<dbReference type="Gene3D" id="3.30.70.20">
    <property type="match status" value="2"/>
</dbReference>
<evidence type="ECO:0000259" key="1">
    <source>
        <dbReference type="PROSITE" id="PS51379"/>
    </source>
</evidence>
<name>A0ABU8XSC8_9PROT</name>
<dbReference type="Gene3D" id="3.40.50.740">
    <property type="match status" value="1"/>
</dbReference>
<accession>A0ABU8XSC8</accession>
<dbReference type="PROSITE" id="PS51379">
    <property type="entry name" value="4FE4S_FER_2"/>
    <property type="match status" value="1"/>
</dbReference>
<reference evidence="2 3" key="1">
    <citation type="submission" date="2024-01" db="EMBL/GenBank/DDBJ databases">
        <title>Multi-omics insights into the function and evolution of sodium benzoate biodegradation pathways in Benzoatithermus flavus gen. nov., sp. nov. from hot spring.</title>
        <authorList>
            <person name="Hu C.-J."/>
            <person name="Li W.-J."/>
        </authorList>
    </citation>
    <scope>NUCLEOTIDE SEQUENCE [LARGE SCALE GENOMIC DNA]</scope>
    <source>
        <strain evidence="2 3">SYSU G07066</strain>
    </source>
</reference>
<proteinExistence type="predicted"/>